<protein>
    <submittedName>
        <fullName evidence="1">Uncharacterized protein</fullName>
    </submittedName>
</protein>
<reference evidence="1" key="1">
    <citation type="submission" date="2022-12" db="EMBL/GenBank/DDBJ databases">
        <title>Gycomyces niveus sp.nov.,a novel actinomycete isolated from soil in Shouguan.</title>
        <authorList>
            <person name="Yang X."/>
        </authorList>
    </citation>
    <scope>NUCLEOTIDE SEQUENCE</scope>
    <source>
        <strain evidence="1">NEAU-A15</strain>
    </source>
</reference>
<organism evidence="1 2">
    <name type="scientific">Glycomyces luteolus</name>
    <dbReference type="NCBI Taxonomy" id="2670330"/>
    <lineage>
        <taxon>Bacteria</taxon>
        <taxon>Bacillati</taxon>
        <taxon>Actinomycetota</taxon>
        <taxon>Actinomycetes</taxon>
        <taxon>Glycomycetales</taxon>
        <taxon>Glycomycetaceae</taxon>
        <taxon>Glycomyces</taxon>
    </lineage>
</organism>
<dbReference type="EMBL" id="JAPZVP010000008">
    <property type="protein sequence ID" value="MDA1360448.1"/>
    <property type="molecule type" value="Genomic_DNA"/>
</dbReference>
<evidence type="ECO:0000313" key="2">
    <source>
        <dbReference type="Proteomes" id="UP001146067"/>
    </source>
</evidence>
<evidence type="ECO:0000313" key="1">
    <source>
        <dbReference type="EMBL" id="MDA1360448.1"/>
    </source>
</evidence>
<proteinExistence type="predicted"/>
<gene>
    <name evidence="1" type="ORF">O1R50_12490</name>
</gene>
<comment type="caution">
    <text evidence="1">The sequence shown here is derived from an EMBL/GenBank/DDBJ whole genome shotgun (WGS) entry which is preliminary data.</text>
</comment>
<name>A0A9X3STN4_9ACTN</name>
<keyword evidence="2" id="KW-1185">Reference proteome</keyword>
<sequence length="329" mass="35454">MAAVALTATGCSSIPFLDRTEAHELITGATDTAWCANGDGSWFLGNDADIAGPHFGLSILCHFEGTEMPEDAADHATALADLPKLADGTEVLINQIALGPDYAAEFEDDPSKVTAWIDSGDERFDLDAIPAPGDFLALTVPTGDDAVLWIEDDGRAQGLNLRTGEQVEPIMAYYNGLSTDVVQGDSFSAEVTVLNDEKAWDLSCHSDFLEADRSVWREDLGWAAEESVFLQVTFNWCTYEDNLVWHLDPEASLAAKPGSEPLPPLSMSAEELPDTGGTLRYTALFSIPENSEAFPMVLTPVGDLENIAEGDDYAFLDTPAPSERGLVFI</sequence>
<dbReference type="Proteomes" id="UP001146067">
    <property type="component" value="Unassembled WGS sequence"/>
</dbReference>
<dbReference type="AlphaFoldDB" id="A0A9X3STN4"/>
<accession>A0A9X3STN4</accession>
<dbReference type="RefSeq" id="WP_270110385.1">
    <property type="nucleotide sequence ID" value="NZ_JAPZVP010000008.1"/>
</dbReference>